<name>A0ACB8AIT5_9AGAM</name>
<dbReference type="EMBL" id="MU267636">
    <property type="protein sequence ID" value="KAH7913162.1"/>
    <property type="molecule type" value="Genomic_DNA"/>
</dbReference>
<sequence>MLSTNILLSLLAVLSSTNAHSLKRDSGKTTLRLATKFNTLGVNNIAEADRARAQQLRQAATATKRDGTSVAINDNSVNYVASVGVGEPATNYSLIVDTGSANTWVGASQIYQQTASSADTGNSIKVSYGSGNFTGEEWTDTVTLGSLKIQKQSIGVASQASGFDKGIDGILGVGPADLTDGTVSNTDEVPTVTDNLLSQGSISANVLGVYFIPASTPTKYGDLTFGGVNSGAITGEIGYVPITSTSPANKYWGVDQSVTYGSQTILSLTAGIVDTGTTLILLATDAYDAYVAATGAVADQATGLLKITPAQYGALSPLTMNIGGQKYPLSPNAQIWPRALNTDIGGQTDAIYLIVADMKSKSGSGLDFINGYAFLERYYTVYDTTNLRVGFAETAYTDADTN</sequence>
<reference evidence="1" key="1">
    <citation type="journal article" date="2021" name="New Phytol.">
        <title>Evolutionary innovations through gain and loss of genes in the ectomycorrhizal Boletales.</title>
        <authorList>
            <person name="Wu G."/>
            <person name="Miyauchi S."/>
            <person name="Morin E."/>
            <person name="Kuo A."/>
            <person name="Drula E."/>
            <person name="Varga T."/>
            <person name="Kohler A."/>
            <person name="Feng B."/>
            <person name="Cao Y."/>
            <person name="Lipzen A."/>
            <person name="Daum C."/>
            <person name="Hundley H."/>
            <person name="Pangilinan J."/>
            <person name="Johnson J."/>
            <person name="Barry K."/>
            <person name="LaButti K."/>
            <person name="Ng V."/>
            <person name="Ahrendt S."/>
            <person name="Min B."/>
            <person name="Choi I.G."/>
            <person name="Park H."/>
            <person name="Plett J.M."/>
            <person name="Magnuson J."/>
            <person name="Spatafora J.W."/>
            <person name="Nagy L.G."/>
            <person name="Henrissat B."/>
            <person name="Grigoriev I.V."/>
            <person name="Yang Z.L."/>
            <person name="Xu J."/>
            <person name="Martin F.M."/>
        </authorList>
    </citation>
    <scope>NUCLEOTIDE SEQUENCE</scope>
    <source>
        <strain evidence="1">ATCC 28755</strain>
    </source>
</reference>
<comment type="caution">
    <text evidence="1">The sequence shown here is derived from an EMBL/GenBank/DDBJ whole genome shotgun (WGS) entry which is preliminary data.</text>
</comment>
<keyword evidence="2" id="KW-1185">Reference proteome</keyword>
<keyword evidence="1" id="KW-0645">Protease</keyword>
<evidence type="ECO:0000313" key="2">
    <source>
        <dbReference type="Proteomes" id="UP000790377"/>
    </source>
</evidence>
<proteinExistence type="predicted"/>
<dbReference type="Proteomes" id="UP000790377">
    <property type="component" value="Unassembled WGS sequence"/>
</dbReference>
<keyword evidence="1" id="KW-0378">Hydrolase</keyword>
<protein>
    <submittedName>
        <fullName evidence="1">Acid protease</fullName>
    </submittedName>
</protein>
<accession>A0ACB8AIT5</accession>
<organism evidence="1 2">
    <name type="scientific">Hygrophoropsis aurantiaca</name>
    <dbReference type="NCBI Taxonomy" id="72124"/>
    <lineage>
        <taxon>Eukaryota</taxon>
        <taxon>Fungi</taxon>
        <taxon>Dikarya</taxon>
        <taxon>Basidiomycota</taxon>
        <taxon>Agaricomycotina</taxon>
        <taxon>Agaricomycetes</taxon>
        <taxon>Agaricomycetidae</taxon>
        <taxon>Boletales</taxon>
        <taxon>Coniophorineae</taxon>
        <taxon>Hygrophoropsidaceae</taxon>
        <taxon>Hygrophoropsis</taxon>
    </lineage>
</organism>
<gene>
    <name evidence="1" type="ORF">BJ138DRAFT_1124614</name>
</gene>
<evidence type="ECO:0000313" key="1">
    <source>
        <dbReference type="EMBL" id="KAH7913162.1"/>
    </source>
</evidence>